<feature type="transmembrane region" description="Helical" evidence="6">
    <location>
        <begin position="376"/>
        <end position="397"/>
    </location>
</feature>
<name>A0A834HB98_RHOSS</name>
<comment type="caution">
    <text evidence="7">The sequence shown here is derived from an EMBL/GenBank/DDBJ whole genome shotgun (WGS) entry which is preliminary data.</text>
</comment>
<sequence length="475" mass="52040">MSRLHDSNPPQRNIPPDFQQIHRQAIPQVPSSNPLKVFSLSLSLSLSAFLVLRILSKARYVQEEPVALFYPNAGRLPCFKNFFRNLFYLHFSLITVLTAVLAVRGLLSHHHHNLRLLKLLFPLLSSAALAALVAFSCQFFTLLRPSRTLKAAFWLSPLLTCAVGILLVSVGSAASLAVASLALVSAILMSLYSCWVSPRFDYAGQVLSDSISSPPPRTAVIVFPTIIGGAVYSGLIAVGIGGATAAAAWGGLDKVFILVIVLSYTWTMNVVKNVVGVVISRVKYMKLVCGMELETGLAFRDVRKHSMGRETDEFMFSCVNCYSGVASKLVTYGNRWGFVHVGVYNKRFVQASIDTWEMFRRAGLEPLIDSDLTSSFCFLCGVAGGGVCALAGGTWSLVVHNGYATVVSIYAFLIGYFMCRVAMAWPQACVSAYHVAYAENPESARFDATIPVRIQELQRSRAQNSHTIHDSTEFE</sequence>
<gene>
    <name evidence="7" type="ORF">RHSIM_Rhsim03G0049300</name>
</gene>
<feature type="transmembrane region" description="Helical" evidence="6">
    <location>
        <begin position="403"/>
        <end position="423"/>
    </location>
</feature>
<comment type="subcellular location">
    <subcellularLocation>
        <location evidence="6">Cell membrane</location>
        <topology evidence="6">Multi-pass membrane protein</topology>
    </subcellularLocation>
    <subcellularLocation>
        <location evidence="1">Membrane</location>
        <topology evidence="1">Multi-pass membrane protein</topology>
    </subcellularLocation>
</comment>
<reference evidence="7" key="1">
    <citation type="submission" date="2019-11" db="EMBL/GenBank/DDBJ databases">
        <authorList>
            <person name="Liu Y."/>
            <person name="Hou J."/>
            <person name="Li T.-Q."/>
            <person name="Guan C.-H."/>
            <person name="Wu X."/>
            <person name="Wu H.-Z."/>
            <person name="Ling F."/>
            <person name="Zhang R."/>
            <person name="Shi X.-G."/>
            <person name="Ren J.-P."/>
            <person name="Chen E.-F."/>
            <person name="Sun J.-M."/>
        </authorList>
    </citation>
    <scope>NUCLEOTIDE SEQUENCE</scope>
    <source>
        <strain evidence="7">Adult_tree_wgs_1</strain>
        <tissue evidence="7">Leaves</tissue>
    </source>
</reference>
<evidence type="ECO:0000313" key="7">
    <source>
        <dbReference type="EMBL" id="KAF7149135.1"/>
    </source>
</evidence>
<feature type="transmembrane region" description="Helical" evidence="6">
    <location>
        <begin position="255"/>
        <end position="279"/>
    </location>
</feature>
<comment type="similarity">
    <text evidence="2 6">Belongs to the CTL (choline transporter-like) family.</text>
</comment>
<keyword evidence="4 6" id="KW-1133">Transmembrane helix</keyword>
<feature type="transmembrane region" description="Helical" evidence="6">
    <location>
        <begin position="219"/>
        <end position="249"/>
    </location>
</feature>
<evidence type="ECO:0000256" key="6">
    <source>
        <dbReference type="RuleBase" id="RU368066"/>
    </source>
</evidence>
<dbReference type="Proteomes" id="UP000626092">
    <property type="component" value="Unassembled WGS sequence"/>
</dbReference>
<evidence type="ECO:0000256" key="3">
    <source>
        <dbReference type="ARBA" id="ARBA00022692"/>
    </source>
</evidence>
<dbReference type="OrthoDB" id="44736at2759"/>
<dbReference type="GO" id="GO:0022857">
    <property type="term" value="F:transmembrane transporter activity"/>
    <property type="evidence" value="ECO:0007669"/>
    <property type="project" value="UniProtKB-UniRule"/>
</dbReference>
<keyword evidence="3 6" id="KW-0812">Transmembrane</keyword>
<evidence type="ECO:0000256" key="4">
    <source>
        <dbReference type="ARBA" id="ARBA00022989"/>
    </source>
</evidence>
<dbReference type="InterPro" id="IPR007603">
    <property type="entry name" value="Choline_transptr-like"/>
</dbReference>
<evidence type="ECO:0000313" key="8">
    <source>
        <dbReference type="Proteomes" id="UP000626092"/>
    </source>
</evidence>
<evidence type="ECO:0000256" key="2">
    <source>
        <dbReference type="ARBA" id="ARBA00007168"/>
    </source>
</evidence>
<feature type="transmembrane region" description="Helical" evidence="6">
    <location>
        <begin position="37"/>
        <end position="55"/>
    </location>
</feature>
<organism evidence="7 8">
    <name type="scientific">Rhododendron simsii</name>
    <name type="common">Sims's rhododendron</name>
    <dbReference type="NCBI Taxonomy" id="118357"/>
    <lineage>
        <taxon>Eukaryota</taxon>
        <taxon>Viridiplantae</taxon>
        <taxon>Streptophyta</taxon>
        <taxon>Embryophyta</taxon>
        <taxon>Tracheophyta</taxon>
        <taxon>Spermatophyta</taxon>
        <taxon>Magnoliopsida</taxon>
        <taxon>eudicotyledons</taxon>
        <taxon>Gunneridae</taxon>
        <taxon>Pentapetalae</taxon>
        <taxon>asterids</taxon>
        <taxon>Ericales</taxon>
        <taxon>Ericaceae</taxon>
        <taxon>Ericoideae</taxon>
        <taxon>Rhodoreae</taxon>
        <taxon>Rhododendron</taxon>
    </lineage>
</organism>
<dbReference type="Pfam" id="PF04515">
    <property type="entry name" value="Choline_transpo"/>
    <property type="match status" value="1"/>
</dbReference>
<dbReference type="AlphaFoldDB" id="A0A834HB98"/>
<keyword evidence="8" id="KW-1185">Reference proteome</keyword>
<evidence type="ECO:0000256" key="1">
    <source>
        <dbReference type="ARBA" id="ARBA00004141"/>
    </source>
</evidence>
<feature type="transmembrane region" description="Helical" evidence="6">
    <location>
        <begin position="176"/>
        <end position="198"/>
    </location>
</feature>
<keyword evidence="5 6" id="KW-0472">Membrane</keyword>
<evidence type="ECO:0000256" key="5">
    <source>
        <dbReference type="ARBA" id="ARBA00023136"/>
    </source>
</evidence>
<dbReference type="GO" id="GO:0005886">
    <property type="term" value="C:plasma membrane"/>
    <property type="evidence" value="ECO:0007669"/>
    <property type="project" value="UniProtKB-SubCell"/>
</dbReference>
<dbReference type="PANTHER" id="PTHR12385">
    <property type="entry name" value="CHOLINE TRANSPORTER-LIKE (SLC FAMILY 44)"/>
    <property type="match status" value="1"/>
</dbReference>
<comment type="function">
    <text evidence="6">Choline transporter.</text>
</comment>
<dbReference type="PANTHER" id="PTHR12385:SF84">
    <property type="entry name" value="CHOLINE TRANSPORTER-LIKE PROTEIN"/>
    <property type="match status" value="1"/>
</dbReference>
<proteinExistence type="inferred from homology"/>
<feature type="transmembrane region" description="Helical" evidence="6">
    <location>
        <begin position="119"/>
        <end position="140"/>
    </location>
</feature>
<protein>
    <recommendedName>
        <fullName evidence="6">Choline transporter-like protein</fullName>
    </recommendedName>
</protein>
<feature type="transmembrane region" description="Helical" evidence="6">
    <location>
        <begin position="86"/>
        <end position="107"/>
    </location>
</feature>
<dbReference type="EMBL" id="WJXA01000003">
    <property type="protein sequence ID" value="KAF7149135.1"/>
    <property type="molecule type" value="Genomic_DNA"/>
</dbReference>
<feature type="transmembrane region" description="Helical" evidence="6">
    <location>
        <begin position="152"/>
        <end position="170"/>
    </location>
</feature>
<accession>A0A834HB98</accession>